<evidence type="ECO:0000313" key="2">
    <source>
        <dbReference type="Proteomes" id="UP000034980"/>
    </source>
</evidence>
<protein>
    <submittedName>
        <fullName evidence="1">Uncharacterized protein</fullName>
    </submittedName>
</protein>
<sequence length="48" mass="4816">MKEKRAKENQAPTGGGEVGRVRVGAYAVFSDGGGVRVGAYAVFSDGGG</sequence>
<accession>W2D370</accession>
<gene>
    <name evidence="1" type="ORF">T235_05095</name>
</gene>
<organism evidence="1 2">
    <name type="scientific">Tannerella sp. oral taxon BU063 isolate Cell 8/11</name>
    <dbReference type="NCBI Taxonomy" id="1411915"/>
    <lineage>
        <taxon>Bacteria</taxon>
        <taxon>Pseudomonadati</taxon>
        <taxon>Bacteroidota</taxon>
        <taxon>Bacteroidia</taxon>
        <taxon>Bacteroidales</taxon>
        <taxon>Tannerellaceae</taxon>
        <taxon>Tannerella</taxon>
    </lineage>
</organism>
<dbReference type="Proteomes" id="UP000034980">
    <property type="component" value="Unassembled WGS sequence"/>
</dbReference>
<reference evidence="1 2" key="1">
    <citation type="submission" date="2013-11" db="EMBL/GenBank/DDBJ databases">
        <title>Single cell genomics of uncultured Tannerella BU063 (oral taxon 286).</title>
        <authorList>
            <person name="Beall C.J."/>
            <person name="Campbell A.G."/>
            <person name="Griffen A.L."/>
            <person name="Podar M."/>
            <person name="Leys E.J."/>
        </authorList>
    </citation>
    <scope>NUCLEOTIDE SEQUENCE [LARGE SCALE GENOMIC DNA]</scope>
    <source>
        <strain evidence="1">Cell 8/11</strain>
    </source>
</reference>
<dbReference type="AlphaFoldDB" id="W2D370"/>
<name>W2D370_9BACT</name>
<evidence type="ECO:0000313" key="1">
    <source>
        <dbReference type="EMBL" id="ETK13122.1"/>
    </source>
</evidence>
<proteinExistence type="predicted"/>
<dbReference type="EMBL" id="AYYF01000912">
    <property type="protein sequence ID" value="ETK13122.1"/>
    <property type="molecule type" value="Genomic_DNA"/>
</dbReference>
<comment type="caution">
    <text evidence="1">The sequence shown here is derived from an EMBL/GenBank/DDBJ whole genome shotgun (WGS) entry which is preliminary data.</text>
</comment>